<protein>
    <submittedName>
        <fullName evidence="2">NADP-dependent oxidoreductase</fullName>
    </submittedName>
</protein>
<feature type="domain" description="Enoyl reductase (ER)" evidence="1">
    <location>
        <begin position="10"/>
        <end position="296"/>
    </location>
</feature>
<name>A0A3M8K608_9CORY</name>
<dbReference type="InterPro" id="IPR011032">
    <property type="entry name" value="GroES-like_sf"/>
</dbReference>
<dbReference type="Pfam" id="PF08240">
    <property type="entry name" value="ADH_N"/>
    <property type="match status" value="1"/>
</dbReference>
<proteinExistence type="predicted"/>
<dbReference type="InterPro" id="IPR013154">
    <property type="entry name" value="ADH-like_N"/>
</dbReference>
<gene>
    <name evidence="2" type="ORF">C5L39_08585</name>
</gene>
<dbReference type="SMART" id="SM00829">
    <property type="entry name" value="PKS_ER"/>
    <property type="match status" value="1"/>
</dbReference>
<dbReference type="Gene3D" id="3.40.50.720">
    <property type="entry name" value="NAD(P)-binding Rossmann-like Domain"/>
    <property type="match status" value="1"/>
</dbReference>
<dbReference type="Gene3D" id="3.90.180.10">
    <property type="entry name" value="Medium-chain alcohol dehydrogenases, catalytic domain"/>
    <property type="match status" value="1"/>
</dbReference>
<accession>A0A3M8K608</accession>
<dbReference type="OrthoDB" id="9801186at2"/>
<evidence type="ECO:0000259" key="1">
    <source>
        <dbReference type="SMART" id="SM00829"/>
    </source>
</evidence>
<dbReference type="SUPFAM" id="SSF50129">
    <property type="entry name" value="GroES-like"/>
    <property type="match status" value="1"/>
</dbReference>
<reference evidence="2 3" key="1">
    <citation type="submission" date="2018-02" db="EMBL/GenBank/DDBJ databases">
        <title>Corynebacterium alimpuense sp. nov., a marine obligate actinomycete isolated from sediments of Valparaiso bay, Chile.</title>
        <authorList>
            <person name="Claverias F."/>
            <person name="Gonzales-Siles L."/>
            <person name="Salva-Serra F."/>
            <person name="Inganaes E."/>
            <person name="Molin K."/>
            <person name="Cumsille A."/>
            <person name="Undabarrena A."/>
            <person name="Couve E."/>
            <person name="Moore E.R.B."/>
            <person name="Gomila M."/>
            <person name="Camara B."/>
        </authorList>
    </citation>
    <scope>NUCLEOTIDE SEQUENCE [LARGE SCALE GENOMIC DNA]</scope>
    <source>
        <strain evidence="2 3">CCUG 69366</strain>
    </source>
</reference>
<dbReference type="EMBL" id="PTJO01000005">
    <property type="protein sequence ID" value="RNE48540.1"/>
    <property type="molecule type" value="Genomic_DNA"/>
</dbReference>
<dbReference type="PANTHER" id="PTHR43482:SF1">
    <property type="entry name" value="PROTEIN AST1-RELATED"/>
    <property type="match status" value="1"/>
</dbReference>
<dbReference type="AlphaFoldDB" id="A0A3M8K608"/>
<dbReference type="RefSeq" id="WP_123048471.1">
    <property type="nucleotide sequence ID" value="NZ_PTJO01000005.1"/>
</dbReference>
<dbReference type="GO" id="GO:0016491">
    <property type="term" value="F:oxidoreductase activity"/>
    <property type="evidence" value="ECO:0007669"/>
    <property type="project" value="InterPro"/>
</dbReference>
<organism evidence="2 3">
    <name type="scientific">Corynebacterium alimapuense</name>
    <dbReference type="NCBI Taxonomy" id="1576874"/>
    <lineage>
        <taxon>Bacteria</taxon>
        <taxon>Bacillati</taxon>
        <taxon>Actinomycetota</taxon>
        <taxon>Actinomycetes</taxon>
        <taxon>Mycobacteriales</taxon>
        <taxon>Corynebacteriaceae</taxon>
        <taxon>Corynebacterium</taxon>
    </lineage>
</organism>
<keyword evidence="3" id="KW-1185">Reference proteome</keyword>
<dbReference type="InterPro" id="IPR036291">
    <property type="entry name" value="NAD(P)-bd_dom_sf"/>
</dbReference>
<dbReference type="Proteomes" id="UP000266975">
    <property type="component" value="Unassembled WGS sequence"/>
</dbReference>
<dbReference type="CDD" id="cd05289">
    <property type="entry name" value="MDR_like_2"/>
    <property type="match status" value="1"/>
</dbReference>
<dbReference type="InterPro" id="IPR020843">
    <property type="entry name" value="ER"/>
</dbReference>
<dbReference type="InterPro" id="IPR052585">
    <property type="entry name" value="Lipid_raft_assoc_Zn_ADH"/>
</dbReference>
<dbReference type="PANTHER" id="PTHR43482">
    <property type="entry name" value="PROTEIN AST1-RELATED"/>
    <property type="match status" value="1"/>
</dbReference>
<comment type="caution">
    <text evidence="2">The sequence shown here is derived from an EMBL/GenBank/DDBJ whole genome shotgun (WGS) entry which is preliminary data.</text>
</comment>
<sequence length="298" mass="30487">MRIFGFTTHGGPEVASLLHASKPTPGPGQVLIEVLASSVNPGDIKTREGTNEFEVIFPMAFGREAAGRVIALGHGVEGIEIDELVFGSAASGYGCFADYTLLDAAATAAVPEGLPLFQAACIPVAYGTAYDALDQLGLHAGQSLVVVGAGGGVGTAITALAVARGIDVIGVASAGKRELISSLGGRPVASGDGWVERVLDIAEHPAAVFDVVGGTVLQEASSLSDALISVADRSLVVELGGTGVERRRDRETYVKLAQLLTDGRAQVTIGEVLPLERAAEAVSLVEQGHATAKVVVRL</sequence>
<dbReference type="SUPFAM" id="SSF51735">
    <property type="entry name" value="NAD(P)-binding Rossmann-fold domains"/>
    <property type="match status" value="1"/>
</dbReference>
<dbReference type="Pfam" id="PF13602">
    <property type="entry name" value="ADH_zinc_N_2"/>
    <property type="match status" value="1"/>
</dbReference>
<evidence type="ECO:0000313" key="2">
    <source>
        <dbReference type="EMBL" id="RNE48540.1"/>
    </source>
</evidence>
<evidence type="ECO:0000313" key="3">
    <source>
        <dbReference type="Proteomes" id="UP000266975"/>
    </source>
</evidence>